<evidence type="ECO:0000313" key="1">
    <source>
        <dbReference type="EMBL" id="KAH6933430.1"/>
    </source>
</evidence>
<evidence type="ECO:0000313" key="2">
    <source>
        <dbReference type="Proteomes" id="UP000821845"/>
    </source>
</evidence>
<accession>A0ACB7SFE9</accession>
<reference evidence="1" key="1">
    <citation type="submission" date="2020-05" db="EMBL/GenBank/DDBJ databases">
        <title>Large-scale comparative analyses of tick genomes elucidate their genetic diversity and vector capacities.</title>
        <authorList>
            <person name="Jia N."/>
            <person name="Wang J."/>
            <person name="Shi W."/>
            <person name="Du L."/>
            <person name="Sun Y."/>
            <person name="Zhan W."/>
            <person name="Jiang J."/>
            <person name="Wang Q."/>
            <person name="Zhang B."/>
            <person name="Ji P."/>
            <person name="Sakyi L.B."/>
            <person name="Cui X."/>
            <person name="Yuan T."/>
            <person name="Jiang B."/>
            <person name="Yang W."/>
            <person name="Lam T.T.-Y."/>
            <person name="Chang Q."/>
            <person name="Ding S."/>
            <person name="Wang X."/>
            <person name="Zhu J."/>
            <person name="Ruan X."/>
            <person name="Zhao L."/>
            <person name="Wei J."/>
            <person name="Que T."/>
            <person name="Du C."/>
            <person name="Cheng J."/>
            <person name="Dai P."/>
            <person name="Han X."/>
            <person name="Huang E."/>
            <person name="Gao Y."/>
            <person name="Liu J."/>
            <person name="Shao H."/>
            <person name="Ye R."/>
            <person name="Li L."/>
            <person name="Wei W."/>
            <person name="Wang X."/>
            <person name="Wang C."/>
            <person name="Yang T."/>
            <person name="Huo Q."/>
            <person name="Li W."/>
            <person name="Guo W."/>
            <person name="Chen H."/>
            <person name="Zhou L."/>
            <person name="Ni X."/>
            <person name="Tian J."/>
            <person name="Zhou Y."/>
            <person name="Sheng Y."/>
            <person name="Liu T."/>
            <person name="Pan Y."/>
            <person name="Xia L."/>
            <person name="Li J."/>
            <person name="Zhao F."/>
            <person name="Cao W."/>
        </authorList>
    </citation>
    <scope>NUCLEOTIDE SEQUENCE</scope>
    <source>
        <strain evidence="1">Hyas-2018</strain>
    </source>
</reference>
<keyword evidence="2" id="KW-1185">Reference proteome</keyword>
<dbReference type="EMBL" id="CM023484">
    <property type="protein sequence ID" value="KAH6933430.1"/>
    <property type="molecule type" value="Genomic_DNA"/>
</dbReference>
<organism evidence="1 2">
    <name type="scientific">Hyalomma asiaticum</name>
    <name type="common">Tick</name>
    <dbReference type="NCBI Taxonomy" id="266040"/>
    <lineage>
        <taxon>Eukaryota</taxon>
        <taxon>Metazoa</taxon>
        <taxon>Ecdysozoa</taxon>
        <taxon>Arthropoda</taxon>
        <taxon>Chelicerata</taxon>
        <taxon>Arachnida</taxon>
        <taxon>Acari</taxon>
        <taxon>Parasitiformes</taxon>
        <taxon>Ixodida</taxon>
        <taxon>Ixodoidea</taxon>
        <taxon>Ixodidae</taxon>
        <taxon>Hyalomminae</taxon>
        <taxon>Hyalomma</taxon>
    </lineage>
</organism>
<sequence>MRRCCPAHKIGSTYANRHDKKSYNVQAICDSDKRFLDVFLGNAGKIHGSQAFKRAFILEDLSRFCEYGKYNILGDAPYPLREYLLTPFRDYGSITVALRDIELTDYDETAAKKARKPNPIDLVSQDSKREKILCRLGELKRQKIARRFSRET</sequence>
<gene>
    <name evidence="1" type="ORF">HPB50_014808</name>
</gene>
<protein>
    <submittedName>
        <fullName evidence="1">Uncharacterized protein</fullName>
    </submittedName>
</protein>
<name>A0ACB7SFE9_HYAAI</name>
<comment type="caution">
    <text evidence="1">The sequence shown here is derived from an EMBL/GenBank/DDBJ whole genome shotgun (WGS) entry which is preliminary data.</text>
</comment>
<dbReference type="Proteomes" id="UP000821845">
    <property type="component" value="Chromosome 4"/>
</dbReference>
<proteinExistence type="predicted"/>